<feature type="transmembrane region" description="Helical" evidence="8">
    <location>
        <begin position="63"/>
        <end position="81"/>
    </location>
</feature>
<feature type="region of interest" description="Disordered" evidence="7">
    <location>
        <begin position="1"/>
        <end position="22"/>
    </location>
</feature>
<feature type="transmembrane region" description="Helical" evidence="8">
    <location>
        <begin position="140"/>
        <end position="158"/>
    </location>
</feature>
<evidence type="ECO:0000313" key="9">
    <source>
        <dbReference type="EMBL" id="QCB93764.1"/>
    </source>
</evidence>
<feature type="transmembrane region" description="Helical" evidence="8">
    <location>
        <begin position="267"/>
        <end position="284"/>
    </location>
</feature>
<comment type="similarity">
    <text evidence="2">Belongs to the urea transporter family.</text>
</comment>
<dbReference type="PANTHER" id="PTHR10464">
    <property type="entry name" value="UREA TRANSPORTER"/>
    <property type="match status" value="1"/>
</dbReference>
<dbReference type="Gene3D" id="1.10.3430.10">
    <property type="entry name" value="Ammonium transporter AmtB like domains"/>
    <property type="match status" value="1"/>
</dbReference>
<feature type="transmembrane region" description="Helical" evidence="8">
    <location>
        <begin position="296"/>
        <end position="314"/>
    </location>
</feature>
<dbReference type="GO" id="GO:0005886">
    <property type="term" value="C:plasma membrane"/>
    <property type="evidence" value="ECO:0007669"/>
    <property type="project" value="UniProtKB-SubCell"/>
</dbReference>
<dbReference type="AlphaFoldDB" id="A0A4P7SLR4"/>
<dbReference type="GO" id="GO:0015204">
    <property type="term" value="F:urea transmembrane transporter activity"/>
    <property type="evidence" value="ECO:0007669"/>
    <property type="project" value="InterPro"/>
</dbReference>
<sequence length="323" mass="33130">MHARRQETPVTTTHGDPSSARLGPALQGPSLARGLSQIFFQRNTWTGLLILAAFVVADWRMALLVAIGAVASTVAGALLGATDVRDGMQGFCGALVGAAVYVSLGGQGWAYLIALVGGVLCAPVTLAFVRLFGSRPLARFALPATTAPFCLVAGVMHATTAPLQVRSPAVHTTDGAVATFVRSLLTNVSEVVLVSSVWAGALILLGLFVASWKVGLAAVLGSVVGSLCALALGWSQADLGEGLAGYSGVLTAIALSVVFLRSSVASWLYAVLGTAITAVVTLALNDATDAPHYTWPYILTTWALLVVATAVPALRRPEPAGTA</sequence>
<feature type="transmembrane region" description="Helical" evidence="8">
    <location>
        <begin position="216"/>
        <end position="237"/>
    </location>
</feature>
<evidence type="ECO:0000256" key="7">
    <source>
        <dbReference type="SAM" id="MobiDB-lite"/>
    </source>
</evidence>
<evidence type="ECO:0000256" key="6">
    <source>
        <dbReference type="ARBA" id="ARBA00023136"/>
    </source>
</evidence>
<reference evidence="9 10" key="1">
    <citation type="submission" date="2019-04" db="EMBL/GenBank/DDBJ databases">
        <title>Isolation and identification of Cellulomonas shaoxiangyii sp. Nov. isolated from feces of the Tibetan antelopes (Pantholops hodgsonii) in the Qinghai-Tibet plateau of China.</title>
        <authorList>
            <person name="Tian Z."/>
        </authorList>
    </citation>
    <scope>NUCLEOTIDE SEQUENCE [LARGE SCALE GENOMIC DNA]</scope>
    <source>
        <strain evidence="9 10">Z28</strain>
    </source>
</reference>
<feature type="transmembrane region" description="Helical" evidence="8">
    <location>
        <begin position="191"/>
        <end position="209"/>
    </location>
</feature>
<evidence type="ECO:0000256" key="2">
    <source>
        <dbReference type="ARBA" id="ARBA00005914"/>
    </source>
</evidence>
<organism evidence="9 10">
    <name type="scientific">Cellulomonas shaoxiangyii</name>
    <dbReference type="NCBI Taxonomy" id="2566013"/>
    <lineage>
        <taxon>Bacteria</taxon>
        <taxon>Bacillati</taxon>
        <taxon>Actinomycetota</taxon>
        <taxon>Actinomycetes</taxon>
        <taxon>Micrococcales</taxon>
        <taxon>Cellulomonadaceae</taxon>
        <taxon>Cellulomonas</taxon>
    </lineage>
</organism>
<dbReference type="OrthoDB" id="3672812at2"/>
<dbReference type="InterPro" id="IPR029020">
    <property type="entry name" value="Ammonium/urea_transptr"/>
</dbReference>
<keyword evidence="3" id="KW-1003">Cell membrane</keyword>
<feature type="transmembrane region" description="Helical" evidence="8">
    <location>
        <begin position="110"/>
        <end position="133"/>
    </location>
</feature>
<protein>
    <submittedName>
        <fullName evidence="9">Urea transporter</fullName>
    </submittedName>
</protein>
<feature type="transmembrane region" description="Helical" evidence="8">
    <location>
        <begin position="243"/>
        <end position="260"/>
    </location>
</feature>
<evidence type="ECO:0000256" key="3">
    <source>
        <dbReference type="ARBA" id="ARBA00022475"/>
    </source>
</evidence>
<evidence type="ECO:0000256" key="5">
    <source>
        <dbReference type="ARBA" id="ARBA00022989"/>
    </source>
</evidence>
<dbReference type="EMBL" id="CP039291">
    <property type="protein sequence ID" value="QCB93764.1"/>
    <property type="molecule type" value="Genomic_DNA"/>
</dbReference>
<dbReference type="InterPro" id="IPR004937">
    <property type="entry name" value="Urea_transporter"/>
</dbReference>
<evidence type="ECO:0000313" key="10">
    <source>
        <dbReference type="Proteomes" id="UP000296469"/>
    </source>
</evidence>
<keyword evidence="4 8" id="KW-0812">Transmembrane</keyword>
<keyword evidence="10" id="KW-1185">Reference proteome</keyword>
<dbReference type="Proteomes" id="UP000296469">
    <property type="component" value="Chromosome"/>
</dbReference>
<gene>
    <name evidence="9" type="ORF">E5225_09515</name>
</gene>
<dbReference type="KEGG" id="celz:E5225_09515"/>
<evidence type="ECO:0000256" key="4">
    <source>
        <dbReference type="ARBA" id="ARBA00022692"/>
    </source>
</evidence>
<keyword evidence="6 8" id="KW-0472">Membrane</keyword>
<accession>A0A4P7SLR4</accession>
<dbReference type="PANTHER" id="PTHR10464:SF4">
    <property type="entry name" value="UREA TRANSPORTER"/>
    <property type="match status" value="1"/>
</dbReference>
<name>A0A4P7SLR4_9CELL</name>
<evidence type="ECO:0000256" key="1">
    <source>
        <dbReference type="ARBA" id="ARBA00004651"/>
    </source>
</evidence>
<proteinExistence type="inferred from homology"/>
<keyword evidence="5 8" id="KW-1133">Transmembrane helix</keyword>
<evidence type="ECO:0000256" key="8">
    <source>
        <dbReference type="SAM" id="Phobius"/>
    </source>
</evidence>
<dbReference type="Pfam" id="PF03253">
    <property type="entry name" value="UT"/>
    <property type="match status" value="1"/>
</dbReference>
<comment type="subcellular location">
    <subcellularLocation>
        <location evidence="1">Cell membrane</location>
        <topology evidence="1">Multi-pass membrane protein</topology>
    </subcellularLocation>
</comment>